<dbReference type="HOGENOM" id="CLU_3211475_0_0_5"/>
<proteinExistence type="predicted"/>
<dbReference type="KEGG" id="ara:Arad_4827"/>
<organism evidence="1 2">
    <name type="scientific">Rhizobium rhizogenes (strain K84 / ATCC BAA-868)</name>
    <name type="common">Agrobacterium radiobacter</name>
    <dbReference type="NCBI Taxonomy" id="311403"/>
    <lineage>
        <taxon>Bacteria</taxon>
        <taxon>Pseudomonadati</taxon>
        <taxon>Pseudomonadota</taxon>
        <taxon>Alphaproteobacteria</taxon>
        <taxon>Hyphomicrobiales</taxon>
        <taxon>Rhizobiaceae</taxon>
        <taxon>Rhizobium/Agrobacterium group</taxon>
        <taxon>Rhizobium</taxon>
    </lineage>
</organism>
<dbReference type="EMBL" id="CP000628">
    <property type="protein sequence ID" value="ACM28441.1"/>
    <property type="molecule type" value="Genomic_DNA"/>
</dbReference>
<evidence type="ECO:0000313" key="1">
    <source>
        <dbReference type="EMBL" id="ACM28441.1"/>
    </source>
</evidence>
<protein>
    <submittedName>
        <fullName evidence="1">Uncharacterized protein</fullName>
    </submittedName>
</protein>
<name>B9JE96_RHIR8</name>
<evidence type="ECO:0000313" key="2">
    <source>
        <dbReference type="Proteomes" id="UP000001600"/>
    </source>
</evidence>
<accession>B9JE96</accession>
<dbReference type="AlphaFoldDB" id="B9JE96"/>
<dbReference type="Proteomes" id="UP000001600">
    <property type="component" value="Chromosome 1"/>
</dbReference>
<reference evidence="1 2" key="1">
    <citation type="journal article" date="2009" name="J. Bacteriol.">
        <title>Genome sequences of three Agrobacterium biovars help elucidate the evolution of multichromosome genomes in bacteria.</title>
        <authorList>
            <person name="Slater S.C."/>
            <person name="Goldman B.S."/>
            <person name="Goodner B."/>
            <person name="Setubal J.C."/>
            <person name="Farrand S.K."/>
            <person name="Nester E.W."/>
            <person name="Burr T.J."/>
            <person name="Banta L."/>
            <person name="Dickerman A.W."/>
            <person name="Paulsen I."/>
            <person name="Otten L."/>
            <person name="Suen G."/>
            <person name="Welch R."/>
            <person name="Almeida N.F."/>
            <person name="Arnold F."/>
            <person name="Burton O.T."/>
            <person name="Du Z."/>
            <person name="Ewing A."/>
            <person name="Godsy E."/>
            <person name="Heisel S."/>
            <person name="Houmiel K.L."/>
            <person name="Jhaveri J."/>
            <person name="Lu J."/>
            <person name="Miller N.M."/>
            <person name="Norton S."/>
            <person name="Chen Q."/>
            <person name="Phoolcharoen W."/>
            <person name="Ohlin V."/>
            <person name="Ondrusek D."/>
            <person name="Pride N."/>
            <person name="Stricklin S.L."/>
            <person name="Sun J."/>
            <person name="Wheeler C."/>
            <person name="Wilson L."/>
            <person name="Zhu H."/>
            <person name="Wood D.W."/>
        </authorList>
    </citation>
    <scope>NUCLEOTIDE SEQUENCE [LARGE SCALE GENOMIC DNA]</scope>
    <source>
        <strain evidence="2">K84 / ATCC BAA-868</strain>
    </source>
</reference>
<gene>
    <name evidence="1" type="ordered locus">Arad_4827</name>
</gene>
<sequence>MARVSTGYHIEFKSFFYSVPHGLSKTGSSVLQGNQHAPSVLARN</sequence>